<comment type="caution">
    <text evidence="1">The sequence shown here is derived from an EMBL/GenBank/DDBJ whole genome shotgun (WGS) entry which is preliminary data.</text>
</comment>
<gene>
    <name evidence="1" type="ORF">S01H1_03593</name>
</gene>
<evidence type="ECO:0000313" key="1">
    <source>
        <dbReference type="EMBL" id="GAF78717.1"/>
    </source>
</evidence>
<name>X0SS38_9ZZZZ</name>
<dbReference type="EMBL" id="BARS01001947">
    <property type="protein sequence ID" value="GAF78717.1"/>
    <property type="molecule type" value="Genomic_DNA"/>
</dbReference>
<protein>
    <submittedName>
        <fullName evidence="1">Uncharacterized protein</fullName>
    </submittedName>
</protein>
<proteinExistence type="predicted"/>
<sequence>MKLIESIQNFDGASSTSGVTNVTITAVDMARTWIICTNENNSGDPEDYKVGYVLTSSTNVEIRTENAADNSFNYMLQVIQFSVASGIQVYRNSGTFDGSIGSQTDAIGATIDQSECHIDVNGHNNGTALGSDDFMRVWFPSNTQVEIDVNNGNCPYNWQVVDWNAHCKVISYDVSRTTSQTPMNFDITIAGADVDWNKRICIGSAQSTKSNPNMDEVYGRVYPDSNTTIHHQRWDNNAQWTMTIFVIEFSSPSWTSNAYYHSMAASD</sequence>
<organism evidence="1">
    <name type="scientific">marine sediment metagenome</name>
    <dbReference type="NCBI Taxonomy" id="412755"/>
    <lineage>
        <taxon>unclassified sequences</taxon>
        <taxon>metagenomes</taxon>
        <taxon>ecological metagenomes</taxon>
    </lineage>
</organism>
<dbReference type="AlphaFoldDB" id="X0SS38"/>
<feature type="non-terminal residue" evidence="1">
    <location>
        <position position="267"/>
    </location>
</feature>
<accession>X0SS38</accession>
<reference evidence="1" key="1">
    <citation type="journal article" date="2014" name="Front. Microbiol.">
        <title>High frequency of phylogenetically diverse reductive dehalogenase-homologous genes in deep subseafloor sedimentary metagenomes.</title>
        <authorList>
            <person name="Kawai M."/>
            <person name="Futagami T."/>
            <person name="Toyoda A."/>
            <person name="Takaki Y."/>
            <person name="Nishi S."/>
            <person name="Hori S."/>
            <person name="Arai W."/>
            <person name="Tsubouchi T."/>
            <person name="Morono Y."/>
            <person name="Uchiyama I."/>
            <person name="Ito T."/>
            <person name="Fujiyama A."/>
            <person name="Inagaki F."/>
            <person name="Takami H."/>
        </authorList>
    </citation>
    <scope>NUCLEOTIDE SEQUENCE</scope>
    <source>
        <strain evidence="1">Expedition CK06-06</strain>
    </source>
</reference>